<dbReference type="PANTHER" id="PTHR42693">
    <property type="entry name" value="ARYLSULFATASE FAMILY MEMBER"/>
    <property type="match status" value="1"/>
</dbReference>
<sequence length="492" mass="56873">MKTILVLLDTLNRRSLPAYGGGASTPNIDRAAEKSVVFGQHWSGSLPCMPARRDLLTGRASFLEKGWGGIEPFDRTLPEVLREAGIFSHIITDHYHYFSRGGENYCQAFSTWDFHRGQEGDPWHSVIAEPPKPEQYYGRIEDQYEHNRSRFEQEEDYPGPRTLSAACDWLERNKDEDNYFLWVEAFDPHEPFDCPPHYLEQYKDTYNGPRFDWPIYGDADVPEDALRHLNARYAANLTMIDHWFGKLLDTMDRLHLWEDTLFIFTTDHGFLLGEHELLGKNQMHVYNELAHIPLIIRPPGGQGEGMRINALSQNIDLMPTILDYMGVQVPEDVKGYSLRGLLEGREDQVREAAIYGYHGMAVNVTDGRHTYMRAPKSADNHPCNIYTAMPTTFRSFLGGGMEKEIECGRYLERTDYPLFKIPLTAEGRPYTGNQRVLQSHLFSLEEDYAQQRPLQNEAVEERMIDLLRAEMERVEAPEEQYLRLGLEKREDD</sequence>
<dbReference type="InterPro" id="IPR050738">
    <property type="entry name" value="Sulfatase"/>
</dbReference>
<dbReference type="OrthoDB" id="9762324at2"/>
<evidence type="ECO:0000256" key="1">
    <source>
        <dbReference type="ARBA" id="ARBA00008779"/>
    </source>
</evidence>
<dbReference type="RefSeq" id="WP_155611573.1">
    <property type="nucleotide sequence ID" value="NZ_WNZW01000005.1"/>
</dbReference>
<dbReference type="Proteomes" id="UP000447876">
    <property type="component" value="Unassembled WGS sequence"/>
</dbReference>
<dbReference type="PANTHER" id="PTHR42693:SF33">
    <property type="entry name" value="ARYLSULFATASE"/>
    <property type="match status" value="1"/>
</dbReference>
<dbReference type="AlphaFoldDB" id="A0A7X3CMZ9"/>
<dbReference type="InterPro" id="IPR017850">
    <property type="entry name" value="Alkaline_phosphatase_core_sf"/>
</dbReference>
<dbReference type="Gene3D" id="3.40.720.10">
    <property type="entry name" value="Alkaline Phosphatase, subunit A"/>
    <property type="match status" value="1"/>
</dbReference>
<evidence type="ECO:0000313" key="4">
    <source>
        <dbReference type="Proteomes" id="UP000447876"/>
    </source>
</evidence>
<dbReference type="InterPro" id="IPR000917">
    <property type="entry name" value="Sulfatase_N"/>
</dbReference>
<organism evidence="3 4">
    <name type="scientific">Paenibacillus woosongensis</name>
    <dbReference type="NCBI Taxonomy" id="307580"/>
    <lineage>
        <taxon>Bacteria</taxon>
        <taxon>Bacillati</taxon>
        <taxon>Bacillota</taxon>
        <taxon>Bacilli</taxon>
        <taxon>Bacillales</taxon>
        <taxon>Paenibacillaceae</taxon>
        <taxon>Paenibacillus</taxon>
    </lineage>
</organism>
<dbReference type="EMBL" id="WNZW01000005">
    <property type="protein sequence ID" value="MUG46168.1"/>
    <property type="molecule type" value="Genomic_DNA"/>
</dbReference>
<keyword evidence="3" id="KW-0378">Hydrolase</keyword>
<comment type="similarity">
    <text evidence="1">Belongs to the sulfatase family.</text>
</comment>
<dbReference type="GO" id="GO:0004065">
    <property type="term" value="F:arylsulfatase activity"/>
    <property type="evidence" value="ECO:0007669"/>
    <property type="project" value="TreeGrafter"/>
</dbReference>
<evidence type="ECO:0000313" key="3">
    <source>
        <dbReference type="EMBL" id="MUG46168.1"/>
    </source>
</evidence>
<accession>A0A7X3CMZ9</accession>
<reference evidence="3 4" key="1">
    <citation type="submission" date="2019-11" db="EMBL/GenBank/DDBJ databases">
        <title>Draft genome sequences of five Paenibacillus species of dairy origin.</title>
        <authorList>
            <person name="Olajide A.M."/>
            <person name="Chen S."/>
            <person name="Lapointe G."/>
        </authorList>
    </citation>
    <scope>NUCLEOTIDE SEQUENCE [LARGE SCALE GENOMIC DNA]</scope>
    <source>
        <strain evidence="3 4">12CR55</strain>
    </source>
</reference>
<dbReference type="CDD" id="cd16148">
    <property type="entry name" value="sulfatase_like"/>
    <property type="match status" value="1"/>
</dbReference>
<keyword evidence="3" id="KW-0808">Transferase</keyword>
<evidence type="ECO:0000259" key="2">
    <source>
        <dbReference type="Pfam" id="PF00884"/>
    </source>
</evidence>
<dbReference type="Pfam" id="PF00884">
    <property type="entry name" value="Sulfatase"/>
    <property type="match status" value="1"/>
</dbReference>
<dbReference type="GO" id="GO:0016740">
    <property type="term" value="F:transferase activity"/>
    <property type="evidence" value="ECO:0007669"/>
    <property type="project" value="UniProtKB-KW"/>
</dbReference>
<proteinExistence type="inferred from homology"/>
<protein>
    <submittedName>
        <fullName evidence="3">Sulfatase-like hydrolase/transferase</fullName>
    </submittedName>
</protein>
<comment type="caution">
    <text evidence="3">The sequence shown here is derived from an EMBL/GenBank/DDBJ whole genome shotgun (WGS) entry which is preliminary data.</text>
</comment>
<name>A0A7X3CMZ9_9BACL</name>
<feature type="domain" description="Sulfatase N-terminal" evidence="2">
    <location>
        <begin position="3"/>
        <end position="327"/>
    </location>
</feature>
<gene>
    <name evidence="3" type="ORF">GNP95_14340</name>
</gene>
<dbReference type="SUPFAM" id="SSF53649">
    <property type="entry name" value="Alkaline phosphatase-like"/>
    <property type="match status" value="1"/>
</dbReference>